<dbReference type="InParanoid" id="A0A0C2XA11"/>
<keyword evidence="4" id="KW-1185">Reference proteome</keyword>
<comment type="similarity">
    <text evidence="1">Belongs to the ustYa family.</text>
</comment>
<dbReference type="HOGENOM" id="CLU_042941_8_3_1"/>
<dbReference type="AlphaFoldDB" id="A0A0C2XA11"/>
<dbReference type="STRING" id="946122.A0A0C2XA11"/>
<keyword evidence="2" id="KW-0732">Signal</keyword>
<dbReference type="OrthoDB" id="3687641at2759"/>
<evidence type="ECO:0000256" key="2">
    <source>
        <dbReference type="SAM" id="SignalP"/>
    </source>
</evidence>
<protein>
    <submittedName>
        <fullName evidence="3">Uncharacterized protein</fullName>
    </submittedName>
</protein>
<dbReference type="EMBL" id="KN818222">
    <property type="protein sequence ID" value="KIL71222.1"/>
    <property type="molecule type" value="Genomic_DNA"/>
</dbReference>
<reference evidence="3 4" key="1">
    <citation type="submission" date="2014-04" db="EMBL/GenBank/DDBJ databases">
        <title>Evolutionary Origins and Diversification of the Mycorrhizal Mutualists.</title>
        <authorList>
            <consortium name="DOE Joint Genome Institute"/>
            <consortium name="Mycorrhizal Genomics Consortium"/>
            <person name="Kohler A."/>
            <person name="Kuo A."/>
            <person name="Nagy L.G."/>
            <person name="Floudas D."/>
            <person name="Copeland A."/>
            <person name="Barry K.W."/>
            <person name="Cichocki N."/>
            <person name="Veneault-Fourrey C."/>
            <person name="LaButti K."/>
            <person name="Lindquist E.A."/>
            <person name="Lipzen A."/>
            <person name="Lundell T."/>
            <person name="Morin E."/>
            <person name="Murat C."/>
            <person name="Riley R."/>
            <person name="Ohm R."/>
            <person name="Sun H."/>
            <person name="Tunlid A."/>
            <person name="Henrissat B."/>
            <person name="Grigoriev I.V."/>
            <person name="Hibbett D.S."/>
            <person name="Martin F."/>
        </authorList>
    </citation>
    <scope>NUCLEOTIDE SEQUENCE [LARGE SCALE GENOMIC DNA]</scope>
    <source>
        <strain evidence="3 4">Koide BX008</strain>
    </source>
</reference>
<accession>A0A0C2XA11</accession>
<organism evidence="3 4">
    <name type="scientific">Amanita muscaria (strain Koide BX008)</name>
    <dbReference type="NCBI Taxonomy" id="946122"/>
    <lineage>
        <taxon>Eukaryota</taxon>
        <taxon>Fungi</taxon>
        <taxon>Dikarya</taxon>
        <taxon>Basidiomycota</taxon>
        <taxon>Agaricomycotina</taxon>
        <taxon>Agaricomycetes</taxon>
        <taxon>Agaricomycetidae</taxon>
        <taxon>Agaricales</taxon>
        <taxon>Pluteineae</taxon>
        <taxon>Amanitaceae</taxon>
        <taxon>Amanita</taxon>
    </lineage>
</organism>
<dbReference type="PANTHER" id="PTHR33365">
    <property type="entry name" value="YALI0B05434P"/>
    <property type="match status" value="1"/>
</dbReference>
<proteinExistence type="inferred from homology"/>
<gene>
    <name evidence="3" type="ORF">M378DRAFT_154723</name>
</gene>
<evidence type="ECO:0000313" key="3">
    <source>
        <dbReference type="EMBL" id="KIL71222.1"/>
    </source>
</evidence>
<evidence type="ECO:0000313" key="4">
    <source>
        <dbReference type="Proteomes" id="UP000054549"/>
    </source>
</evidence>
<feature type="chain" id="PRO_5002158585" evidence="2">
    <location>
        <begin position="17"/>
        <end position="188"/>
    </location>
</feature>
<name>A0A0C2XA11_AMAMK</name>
<dbReference type="Proteomes" id="UP000054549">
    <property type="component" value="Unassembled WGS sequence"/>
</dbReference>
<feature type="signal peptide" evidence="2">
    <location>
        <begin position="1"/>
        <end position="16"/>
    </location>
</feature>
<sequence>MTVILVSLSLVIKLAATIWLKRGLGGKEYSESRVRRSLHGLYLPIEAYVGNDYPETLPLSSHRARVRIGFENTKHYELDTEQGAREWEALVPGDGVVYLGPEKEPFSVSLFHQLKCLDVLRREIVDGKRTEVARHCLNYIKQMILCRGDVHLESFNYASHIDPIDQSGEWECRDWDAVYREVRSMAGG</sequence>
<dbReference type="PANTHER" id="PTHR33365:SF13">
    <property type="entry name" value="TAT PATHWAY SIGNAL SEQUENCE"/>
    <property type="match status" value="1"/>
</dbReference>
<dbReference type="GO" id="GO:0043386">
    <property type="term" value="P:mycotoxin biosynthetic process"/>
    <property type="evidence" value="ECO:0007669"/>
    <property type="project" value="InterPro"/>
</dbReference>
<dbReference type="Pfam" id="PF11807">
    <property type="entry name" value="UstYa"/>
    <property type="match status" value="1"/>
</dbReference>
<dbReference type="InterPro" id="IPR021765">
    <property type="entry name" value="UstYa-like"/>
</dbReference>
<evidence type="ECO:0000256" key="1">
    <source>
        <dbReference type="ARBA" id="ARBA00035112"/>
    </source>
</evidence>